<reference evidence="1 2" key="1">
    <citation type="journal article" date="2020" name="Mol. Biol. Evol.">
        <title>Distinct Expression and Methylation Patterns for Genes with Different Fates following a Single Whole-Genome Duplication in Flowering Plants.</title>
        <authorList>
            <person name="Shi T."/>
            <person name="Rahmani R.S."/>
            <person name="Gugger P.F."/>
            <person name="Wang M."/>
            <person name="Li H."/>
            <person name="Zhang Y."/>
            <person name="Li Z."/>
            <person name="Wang Q."/>
            <person name="Van de Peer Y."/>
            <person name="Marchal K."/>
            <person name="Chen J."/>
        </authorList>
    </citation>
    <scope>NUCLEOTIDE SEQUENCE [LARGE SCALE GENOMIC DNA]</scope>
    <source>
        <tissue evidence="1">Leaf</tissue>
    </source>
</reference>
<protein>
    <submittedName>
        <fullName evidence="1">Uncharacterized protein</fullName>
    </submittedName>
</protein>
<name>A0A822XL06_NELNU</name>
<comment type="caution">
    <text evidence="1">The sequence shown here is derived from an EMBL/GenBank/DDBJ whole genome shotgun (WGS) entry which is preliminary data.</text>
</comment>
<proteinExistence type="predicted"/>
<evidence type="ECO:0000313" key="1">
    <source>
        <dbReference type="EMBL" id="DAD20682.1"/>
    </source>
</evidence>
<dbReference type="EMBL" id="DUZY01000001">
    <property type="protein sequence ID" value="DAD20682.1"/>
    <property type="molecule type" value="Genomic_DNA"/>
</dbReference>
<sequence length="70" mass="7533">MAGKRHSHLALYRDGSTQFTAEGVSHLSREGVSRGAKQREGKGITEGNFVLQSSTESVFGLKFADDASSF</sequence>
<keyword evidence="2" id="KW-1185">Reference proteome</keyword>
<dbReference type="AlphaFoldDB" id="A0A822XL06"/>
<organism evidence="1 2">
    <name type="scientific">Nelumbo nucifera</name>
    <name type="common">Sacred lotus</name>
    <dbReference type="NCBI Taxonomy" id="4432"/>
    <lineage>
        <taxon>Eukaryota</taxon>
        <taxon>Viridiplantae</taxon>
        <taxon>Streptophyta</taxon>
        <taxon>Embryophyta</taxon>
        <taxon>Tracheophyta</taxon>
        <taxon>Spermatophyta</taxon>
        <taxon>Magnoliopsida</taxon>
        <taxon>Proteales</taxon>
        <taxon>Nelumbonaceae</taxon>
        <taxon>Nelumbo</taxon>
    </lineage>
</organism>
<evidence type="ECO:0000313" key="2">
    <source>
        <dbReference type="Proteomes" id="UP000607653"/>
    </source>
</evidence>
<accession>A0A822XL06</accession>
<dbReference type="Proteomes" id="UP000607653">
    <property type="component" value="Unassembled WGS sequence"/>
</dbReference>
<gene>
    <name evidence="1" type="ORF">HUJ06_022145</name>
</gene>